<keyword evidence="2" id="KW-1185">Reference proteome</keyword>
<dbReference type="PROSITE" id="PS50914">
    <property type="entry name" value="BON"/>
    <property type="match status" value="1"/>
</dbReference>
<evidence type="ECO:0000313" key="2">
    <source>
        <dbReference type="Proteomes" id="UP000094342"/>
    </source>
</evidence>
<proteinExistence type="predicted"/>
<dbReference type="Pfam" id="PF04972">
    <property type="entry name" value="BON"/>
    <property type="match status" value="1"/>
</dbReference>
<evidence type="ECO:0000313" key="1">
    <source>
        <dbReference type="EMBL" id="ODR91359.1"/>
    </source>
</evidence>
<dbReference type="STRING" id="1752398.A8M32_11240"/>
<organism evidence="1 2">
    <name type="scientific">Sinorhizobium alkalisoli</name>
    <dbReference type="NCBI Taxonomy" id="1752398"/>
    <lineage>
        <taxon>Bacteria</taxon>
        <taxon>Pseudomonadati</taxon>
        <taxon>Pseudomonadota</taxon>
        <taxon>Alphaproteobacteria</taxon>
        <taxon>Hyphomicrobiales</taxon>
        <taxon>Rhizobiaceae</taxon>
        <taxon>Sinorhizobium/Ensifer group</taxon>
        <taxon>Sinorhizobium</taxon>
    </lineage>
</organism>
<sequence length="92" mass="9814">MVFKKRTFFGEEPERFTPPQPAELERRVANLLAAAPGLDAAEITVTCRGEAVVLGGRVATGEEILRAEEAARSVPGVAKVVNRIELAKAGRG</sequence>
<name>A0A1E3VCQ4_9HYPH</name>
<dbReference type="AlphaFoldDB" id="A0A1E3VCQ4"/>
<reference evidence="2" key="1">
    <citation type="submission" date="2016-05" db="EMBL/GenBank/DDBJ databases">
        <authorList>
            <person name="Li Y."/>
        </authorList>
    </citation>
    <scope>NUCLEOTIDE SEQUENCE [LARGE SCALE GENOMIC DNA]</scope>
    <source>
        <strain evidence="2">YIC4027</strain>
    </source>
</reference>
<dbReference type="OrthoDB" id="8278243at2"/>
<comment type="caution">
    <text evidence="1">The sequence shown here is derived from an EMBL/GenBank/DDBJ whole genome shotgun (WGS) entry which is preliminary data.</text>
</comment>
<dbReference type="EMBL" id="LYBW01000056">
    <property type="protein sequence ID" value="ODR91359.1"/>
    <property type="molecule type" value="Genomic_DNA"/>
</dbReference>
<gene>
    <name evidence="1" type="ORF">A8M32_11240</name>
</gene>
<dbReference type="Gene3D" id="3.30.1340.30">
    <property type="match status" value="1"/>
</dbReference>
<dbReference type="RefSeq" id="WP_069458467.1">
    <property type="nucleotide sequence ID" value="NZ_CP034909.1"/>
</dbReference>
<dbReference type="Proteomes" id="UP000094342">
    <property type="component" value="Unassembled WGS sequence"/>
</dbReference>
<accession>A0A1E3VCQ4</accession>
<protein>
    <submittedName>
        <fullName evidence="1">Transporter</fullName>
    </submittedName>
</protein>
<dbReference type="InterPro" id="IPR007055">
    <property type="entry name" value="BON_dom"/>
</dbReference>